<feature type="transmembrane region" description="Helical" evidence="1">
    <location>
        <begin position="21"/>
        <end position="46"/>
    </location>
</feature>
<reference evidence="3" key="1">
    <citation type="submission" date="2023-07" db="EMBL/GenBank/DDBJ databases">
        <title>Sorghum-associated microbial communities from plants grown in Nebraska, USA.</title>
        <authorList>
            <person name="Schachtman D."/>
        </authorList>
    </citation>
    <scope>NUCLEOTIDE SEQUENCE</scope>
    <source>
        <strain evidence="3">DS3754</strain>
    </source>
</reference>
<dbReference type="Pfam" id="PF07811">
    <property type="entry name" value="TadE"/>
    <property type="match status" value="1"/>
</dbReference>
<evidence type="ECO:0000259" key="2">
    <source>
        <dbReference type="Pfam" id="PF07811"/>
    </source>
</evidence>
<comment type="caution">
    <text evidence="3">The sequence shown here is derived from an EMBL/GenBank/DDBJ whole genome shotgun (WGS) entry which is preliminary data.</text>
</comment>
<dbReference type="RefSeq" id="WP_307501770.1">
    <property type="nucleotide sequence ID" value="NZ_JAUSRD010000003.1"/>
</dbReference>
<gene>
    <name evidence="3" type="ORF">J2W31_001630</name>
</gene>
<dbReference type="Proteomes" id="UP001242045">
    <property type="component" value="Unassembled WGS sequence"/>
</dbReference>
<feature type="domain" description="TadE-like" evidence="2">
    <location>
        <begin position="18"/>
        <end position="60"/>
    </location>
</feature>
<name>A0AAW8CQC5_9BURK</name>
<proteinExistence type="predicted"/>
<protein>
    <submittedName>
        <fullName evidence="3">Flp pilus assembly protein TadG</fullName>
    </submittedName>
</protein>
<sequence>MTKRLSGGLRPNARQQRGIAAVEFALVFGLLFFALYGIVSFAVMLYTQQVVSRSAEDGARAALRLGQSVQAGDSRVQDAVYEALAFALITPIEAGTGTEQKKDWLRRKMAPPVVALPSAGTVVVTVTYPYGANSILPSIASWLDVTNAQLTGKATVARPAS</sequence>
<dbReference type="InterPro" id="IPR012495">
    <property type="entry name" value="TadE-like_dom"/>
</dbReference>
<accession>A0AAW8CQC5</accession>
<dbReference type="AlphaFoldDB" id="A0AAW8CQC5"/>
<evidence type="ECO:0000313" key="3">
    <source>
        <dbReference type="EMBL" id="MDP9892525.1"/>
    </source>
</evidence>
<organism evidence="3 4">
    <name type="scientific">Variovorax boronicumulans</name>
    <dbReference type="NCBI Taxonomy" id="436515"/>
    <lineage>
        <taxon>Bacteria</taxon>
        <taxon>Pseudomonadati</taxon>
        <taxon>Pseudomonadota</taxon>
        <taxon>Betaproteobacteria</taxon>
        <taxon>Burkholderiales</taxon>
        <taxon>Comamonadaceae</taxon>
        <taxon>Variovorax</taxon>
    </lineage>
</organism>
<keyword evidence="1" id="KW-0472">Membrane</keyword>
<dbReference type="EMBL" id="JAUSRD010000003">
    <property type="protein sequence ID" value="MDP9892525.1"/>
    <property type="molecule type" value="Genomic_DNA"/>
</dbReference>
<evidence type="ECO:0000313" key="4">
    <source>
        <dbReference type="Proteomes" id="UP001242045"/>
    </source>
</evidence>
<keyword evidence="1" id="KW-1133">Transmembrane helix</keyword>
<evidence type="ECO:0000256" key="1">
    <source>
        <dbReference type="SAM" id="Phobius"/>
    </source>
</evidence>
<keyword evidence="1" id="KW-0812">Transmembrane</keyword>